<keyword evidence="5 10" id="KW-0573">Peptidoglycan synthesis</keyword>
<keyword evidence="3 10" id="KW-0812">Transmembrane</keyword>
<sequence length="524" mass="56145">MKPIKLLSGFLTVGFWTLASRILGFLREILITAYIGPGPLMDAFVAAFRLPNMFRRFFAEGAFNAAFVPMFAKRLESGDDPQGFAQEAFNLLAITVLLLVGLGMVFMPALVWATAGGFVGDARFDLAVSYGQIVFPYILFMSLAALFSGVLNATGRFAAAAAAPVLLNIFACAAMVAGAVLGGEVISWLVWTIPVAGVAQLALVWVAAGRAGIRLRPGLPRWTPQMKNLVRVALPAALAMGVTQINLVVGQQVASDIENAVSWLFVADRLYQLPLGVVGIAIGIVLLPDLSRRLRAGDDAGARDAFSRAGEFSLLLTLPSTAAFLAVPVVLVSVLYERGATGAEDVAAIALAVAIYGAGLPAFVLQKVLQPLFFAREDTRSPFRYALVAMVINAVLAFGLKPYVGWIAPAIAATVAGWAMVACLWMGARRMGEVARFDQRFYDRSLRILIASAIMGAVLFGVVQQFGWLFYLPSWRYLALLALIVLGAVVYFGIGQIIGAVRLGDLRRAVRRGAPPTRQDDRGD</sequence>
<feature type="transmembrane region" description="Helical" evidence="10">
    <location>
        <begin position="270"/>
        <end position="291"/>
    </location>
</feature>
<dbReference type="Pfam" id="PF03023">
    <property type="entry name" value="MurJ"/>
    <property type="match status" value="1"/>
</dbReference>
<dbReference type="PIRSF" id="PIRSF002869">
    <property type="entry name" value="MviN"/>
    <property type="match status" value="1"/>
</dbReference>
<evidence type="ECO:0000256" key="8">
    <source>
        <dbReference type="ARBA" id="ARBA00060041"/>
    </source>
</evidence>
<comment type="pathway">
    <text evidence="10">Cell wall biogenesis; peptidoglycan biosynthesis.</text>
</comment>
<dbReference type="GO" id="GO:0005886">
    <property type="term" value="C:plasma membrane"/>
    <property type="evidence" value="ECO:0007669"/>
    <property type="project" value="UniProtKB-SubCell"/>
</dbReference>
<feature type="transmembrane region" description="Helical" evidence="10">
    <location>
        <begin position="448"/>
        <end position="471"/>
    </location>
</feature>
<evidence type="ECO:0000256" key="4">
    <source>
        <dbReference type="ARBA" id="ARBA00022960"/>
    </source>
</evidence>
<dbReference type="HAMAP" id="MF_02078">
    <property type="entry name" value="MurJ_MviN"/>
    <property type="match status" value="1"/>
</dbReference>
<evidence type="ECO:0000256" key="6">
    <source>
        <dbReference type="ARBA" id="ARBA00022989"/>
    </source>
</evidence>
<feature type="transmembrane region" description="Helical" evidence="10">
    <location>
        <begin position="133"/>
        <end position="151"/>
    </location>
</feature>
<dbReference type="Proteomes" id="UP000218606">
    <property type="component" value="Chromosome"/>
</dbReference>
<evidence type="ECO:0000256" key="2">
    <source>
        <dbReference type="ARBA" id="ARBA00022475"/>
    </source>
</evidence>
<keyword evidence="2 10" id="KW-1003">Cell membrane</keyword>
<feature type="transmembrane region" description="Helical" evidence="10">
    <location>
        <begin position="348"/>
        <end position="369"/>
    </location>
</feature>
<dbReference type="CDD" id="cd13123">
    <property type="entry name" value="MATE_MurJ_like"/>
    <property type="match status" value="1"/>
</dbReference>
<feature type="transmembrane region" description="Helical" evidence="10">
    <location>
        <begin position="229"/>
        <end position="250"/>
    </location>
</feature>
<dbReference type="InterPro" id="IPR004268">
    <property type="entry name" value="MurJ"/>
</dbReference>
<keyword evidence="10" id="KW-0997">Cell inner membrane</keyword>
<dbReference type="GO" id="GO:0034204">
    <property type="term" value="P:lipid translocation"/>
    <property type="evidence" value="ECO:0007669"/>
    <property type="project" value="TreeGrafter"/>
</dbReference>
<dbReference type="GO" id="GO:0009252">
    <property type="term" value="P:peptidoglycan biosynthetic process"/>
    <property type="evidence" value="ECO:0007669"/>
    <property type="project" value="UniProtKB-UniRule"/>
</dbReference>
<feature type="transmembrane region" description="Helical" evidence="10">
    <location>
        <begin position="381"/>
        <end position="400"/>
    </location>
</feature>
<feature type="transmembrane region" description="Helical" evidence="10">
    <location>
        <begin position="477"/>
        <end position="501"/>
    </location>
</feature>
<evidence type="ECO:0000256" key="11">
    <source>
        <dbReference type="PIRNR" id="PIRNR002869"/>
    </source>
</evidence>
<dbReference type="PANTHER" id="PTHR47019:SF1">
    <property type="entry name" value="LIPID II FLIPPASE MURJ"/>
    <property type="match status" value="1"/>
</dbReference>
<dbReference type="GO" id="GO:0008360">
    <property type="term" value="P:regulation of cell shape"/>
    <property type="evidence" value="ECO:0007669"/>
    <property type="project" value="UniProtKB-UniRule"/>
</dbReference>
<comment type="similarity">
    <text evidence="9 10 11">Belongs to the MurJ/MviN family.</text>
</comment>
<keyword evidence="6 10" id="KW-1133">Transmembrane helix</keyword>
<keyword evidence="10 11" id="KW-0813">Transport</keyword>
<organism evidence="12 13">
    <name type="scientific">Phaeobacter piscinae</name>
    <dbReference type="NCBI Taxonomy" id="1580596"/>
    <lineage>
        <taxon>Bacteria</taxon>
        <taxon>Pseudomonadati</taxon>
        <taxon>Pseudomonadota</taxon>
        <taxon>Alphaproteobacteria</taxon>
        <taxon>Rhodobacterales</taxon>
        <taxon>Roseobacteraceae</taxon>
        <taxon>Phaeobacter</taxon>
    </lineage>
</organism>
<keyword evidence="10 11" id="KW-0961">Cell wall biogenesis/degradation</keyword>
<feature type="transmembrane region" description="Helical" evidence="10">
    <location>
        <begin position="312"/>
        <end position="336"/>
    </location>
</feature>
<proteinExistence type="inferred from homology"/>
<evidence type="ECO:0000313" key="13">
    <source>
        <dbReference type="Proteomes" id="UP000218606"/>
    </source>
</evidence>
<feature type="transmembrane region" description="Helical" evidence="10">
    <location>
        <begin position="91"/>
        <end position="113"/>
    </location>
</feature>
<accession>A0AAN1GSE9</accession>
<feature type="transmembrane region" description="Helical" evidence="10">
    <location>
        <begin position="158"/>
        <end position="182"/>
    </location>
</feature>
<feature type="transmembrane region" description="Helical" evidence="10">
    <location>
        <begin position="406"/>
        <end position="427"/>
    </location>
</feature>
<dbReference type="NCBIfam" id="TIGR01695">
    <property type="entry name" value="murJ_mviN"/>
    <property type="match status" value="1"/>
</dbReference>
<gene>
    <name evidence="12" type="primary">mviN</name>
    <name evidence="10" type="synonym">murJ</name>
    <name evidence="12" type="ORF">PhaeoP13_02454</name>
</gene>
<dbReference type="PANTHER" id="PTHR47019">
    <property type="entry name" value="LIPID II FLIPPASE MURJ"/>
    <property type="match status" value="1"/>
</dbReference>
<dbReference type="GO" id="GO:0015648">
    <property type="term" value="F:lipid-linked peptidoglycan transporter activity"/>
    <property type="evidence" value="ECO:0007669"/>
    <property type="project" value="UniProtKB-UniRule"/>
</dbReference>
<dbReference type="PRINTS" id="PR01806">
    <property type="entry name" value="VIRFACTRMVIN"/>
</dbReference>
<protein>
    <recommendedName>
        <fullName evidence="10">Probable lipid II flippase MurJ</fullName>
    </recommendedName>
</protein>
<reference evidence="12 13" key="1">
    <citation type="journal article" date="2017" name="Front. Microbiol.">
        <title>Phaeobacter piscinae sp. nov., a species of the Roseobacter group and potential aquaculture probiont.</title>
        <authorList>
            <person name="Sonnenschein E.C."/>
            <person name="Phippen C.B.W."/>
            <person name="Nielsen K.F."/>
            <person name="Mateiu R.V."/>
            <person name="Melchiorsen J."/>
            <person name="Gram L."/>
            <person name="Overmann J."/>
            <person name="Freese H.M."/>
        </authorList>
    </citation>
    <scope>NUCLEOTIDE SEQUENCE [LARGE SCALE GENOMIC DNA]</scope>
    <source>
        <strain evidence="12 13">P13</strain>
    </source>
</reference>
<evidence type="ECO:0000256" key="7">
    <source>
        <dbReference type="ARBA" id="ARBA00023136"/>
    </source>
</evidence>
<evidence type="ECO:0000256" key="9">
    <source>
        <dbReference type="ARBA" id="ARBA00061532"/>
    </source>
</evidence>
<comment type="function">
    <text evidence="8 10 11">Involved in peptidoglycan biosynthesis. Transports lipid-linked peptidoglycan precursors from the inner to the outer leaflet of the cytoplasmic membrane.</text>
</comment>
<dbReference type="EMBL" id="CP010767">
    <property type="protein sequence ID" value="ATG44368.1"/>
    <property type="molecule type" value="Genomic_DNA"/>
</dbReference>
<evidence type="ECO:0000256" key="5">
    <source>
        <dbReference type="ARBA" id="ARBA00022984"/>
    </source>
</evidence>
<dbReference type="AlphaFoldDB" id="A0AAN1GSE9"/>
<evidence type="ECO:0000256" key="3">
    <source>
        <dbReference type="ARBA" id="ARBA00022692"/>
    </source>
</evidence>
<evidence type="ECO:0000256" key="1">
    <source>
        <dbReference type="ARBA" id="ARBA00004651"/>
    </source>
</evidence>
<comment type="subcellular location">
    <subcellularLocation>
        <location evidence="10">Cell inner membrane</location>
        <topology evidence="10">Multi-pass membrane protein</topology>
    </subcellularLocation>
    <subcellularLocation>
        <location evidence="1">Cell membrane</location>
        <topology evidence="1">Multi-pass membrane protein</topology>
    </subcellularLocation>
</comment>
<dbReference type="RefSeq" id="WP_096872211.1">
    <property type="nucleotide sequence ID" value="NZ_CP010715.1"/>
</dbReference>
<feature type="transmembrane region" description="Helical" evidence="10">
    <location>
        <begin position="29"/>
        <end position="48"/>
    </location>
</feature>
<evidence type="ECO:0000313" key="12">
    <source>
        <dbReference type="EMBL" id="ATG44368.1"/>
    </source>
</evidence>
<dbReference type="GO" id="GO:0071555">
    <property type="term" value="P:cell wall organization"/>
    <property type="evidence" value="ECO:0007669"/>
    <property type="project" value="UniProtKB-UniRule"/>
</dbReference>
<name>A0AAN1GSE9_9RHOB</name>
<keyword evidence="4 10" id="KW-0133">Cell shape</keyword>
<feature type="transmembrane region" description="Helical" evidence="10">
    <location>
        <begin position="188"/>
        <end position="208"/>
    </location>
</feature>
<keyword evidence="7 10" id="KW-0472">Membrane</keyword>
<dbReference type="InterPro" id="IPR051050">
    <property type="entry name" value="Lipid_II_flippase_MurJ/MviN"/>
</dbReference>
<evidence type="ECO:0000256" key="10">
    <source>
        <dbReference type="HAMAP-Rule" id="MF_02078"/>
    </source>
</evidence>